<protein>
    <submittedName>
        <fullName evidence="1">DUF4771 domain-containing protein</fullName>
    </submittedName>
</protein>
<dbReference type="AlphaFoldDB" id="A0A6G0YA94"/>
<evidence type="ECO:0000313" key="2">
    <source>
        <dbReference type="Proteomes" id="UP000478052"/>
    </source>
</evidence>
<dbReference type="Proteomes" id="UP000478052">
    <property type="component" value="Unassembled WGS sequence"/>
</dbReference>
<dbReference type="OrthoDB" id="6613664at2759"/>
<gene>
    <name evidence="1" type="ORF">FWK35_00026326</name>
</gene>
<comment type="caution">
    <text evidence="1">The sequence shown here is derived from an EMBL/GenBank/DDBJ whole genome shotgun (WGS) entry which is preliminary data.</text>
</comment>
<accession>A0A6G0YA94</accession>
<sequence length="253" mass="29456">MATGCSPSEILLKRSLRTRIDLTKNKPQISVQVIGKLRQFKEDDSVLLKSYTQGKEKWVVGTITEKVGACHYYIRVEEDMTKLEPEEQFVVSQTEEPTEDERASEGHIEVEGEPLLELRRSTRTRKTPRRLDLFLILVEYIKLPKSTKSTKNYASPYLEPLPEPRHPWNKVKAVKFHNVNVRKQMIYNKMKTIQLQKQLEKEDGGWWPLSPDTVTCPKKEVPLVTEVRTGDGTHRNRRNYFERSTTPSSIMMK</sequence>
<proteinExistence type="predicted"/>
<organism evidence="1 2">
    <name type="scientific">Aphis craccivora</name>
    <name type="common">Cowpea aphid</name>
    <dbReference type="NCBI Taxonomy" id="307492"/>
    <lineage>
        <taxon>Eukaryota</taxon>
        <taxon>Metazoa</taxon>
        <taxon>Ecdysozoa</taxon>
        <taxon>Arthropoda</taxon>
        <taxon>Hexapoda</taxon>
        <taxon>Insecta</taxon>
        <taxon>Pterygota</taxon>
        <taxon>Neoptera</taxon>
        <taxon>Paraneoptera</taxon>
        <taxon>Hemiptera</taxon>
        <taxon>Sternorrhyncha</taxon>
        <taxon>Aphidomorpha</taxon>
        <taxon>Aphidoidea</taxon>
        <taxon>Aphididae</taxon>
        <taxon>Aphidini</taxon>
        <taxon>Aphis</taxon>
        <taxon>Aphis</taxon>
    </lineage>
</organism>
<keyword evidence="2" id="KW-1185">Reference proteome</keyword>
<reference evidence="1 2" key="1">
    <citation type="submission" date="2019-08" db="EMBL/GenBank/DDBJ databases">
        <title>Whole genome of Aphis craccivora.</title>
        <authorList>
            <person name="Voronova N.V."/>
            <person name="Shulinski R.S."/>
            <person name="Bandarenka Y.V."/>
            <person name="Zhorov D.G."/>
            <person name="Warner D."/>
        </authorList>
    </citation>
    <scope>NUCLEOTIDE SEQUENCE [LARGE SCALE GENOMIC DNA]</scope>
    <source>
        <strain evidence="1">180601</strain>
        <tissue evidence="1">Whole Body</tissue>
    </source>
</reference>
<dbReference type="EMBL" id="VUJU01005194">
    <property type="protein sequence ID" value="KAF0751985.1"/>
    <property type="molecule type" value="Genomic_DNA"/>
</dbReference>
<evidence type="ECO:0000313" key="1">
    <source>
        <dbReference type="EMBL" id="KAF0751985.1"/>
    </source>
</evidence>
<name>A0A6G0YA94_APHCR</name>